<reference evidence="1 2" key="1">
    <citation type="submission" date="2016-08" db="EMBL/GenBank/DDBJ databases">
        <authorList>
            <person name="Seilhamer J.J."/>
        </authorList>
    </citation>
    <scope>NUCLEOTIDE SEQUENCE [LARGE SCALE GENOMIC DNA]</scope>
    <source>
        <strain evidence="1 2">A37T2</strain>
    </source>
</reference>
<accession>A0A1C4E9E7</accession>
<evidence type="ECO:0000313" key="2">
    <source>
        <dbReference type="Proteomes" id="UP000242818"/>
    </source>
</evidence>
<gene>
    <name evidence="1" type="ORF">GA0116948_107189</name>
</gene>
<proteinExistence type="predicted"/>
<dbReference type="AlphaFoldDB" id="A0A1C4E9E7"/>
<dbReference type="Proteomes" id="UP000242818">
    <property type="component" value="Unassembled WGS sequence"/>
</dbReference>
<protein>
    <submittedName>
        <fullName evidence="1">Uncharacterized protein</fullName>
    </submittedName>
</protein>
<keyword evidence="2" id="KW-1185">Reference proteome</keyword>
<dbReference type="EMBL" id="FMAR01000007">
    <property type="protein sequence ID" value="SCC40273.1"/>
    <property type="molecule type" value="Genomic_DNA"/>
</dbReference>
<organism evidence="1 2">
    <name type="scientific">Chitinophaga costaii</name>
    <dbReference type="NCBI Taxonomy" id="1335309"/>
    <lineage>
        <taxon>Bacteria</taxon>
        <taxon>Pseudomonadati</taxon>
        <taxon>Bacteroidota</taxon>
        <taxon>Chitinophagia</taxon>
        <taxon>Chitinophagales</taxon>
        <taxon>Chitinophagaceae</taxon>
        <taxon>Chitinophaga</taxon>
    </lineage>
</organism>
<sequence length="94" mass="10714">MAGFFVFWLEREMDVGSAWADSQANHIALEKAKKLAIGVETGEHYTIFYDNINKHVHLYYGKEFELSIAGKDLIANSCQLPLPDIDHIGMYPRI</sequence>
<evidence type="ECO:0000313" key="1">
    <source>
        <dbReference type="EMBL" id="SCC40273.1"/>
    </source>
</evidence>
<name>A0A1C4E9E7_9BACT</name>